<keyword evidence="1" id="KW-0732">Signal</keyword>
<name>A0A919TDQ4_9ACTN</name>
<accession>A0A919TDQ4</accession>
<feature type="chain" id="PRO_5036826584" description="Secreted protein" evidence="1">
    <location>
        <begin position="29"/>
        <end position="147"/>
    </location>
</feature>
<sequence length="147" mass="15466">MTKTFTRVVAVAAAALGLTLTAATPALASADKCKGDAFESCVAVNGTGLHVNWIKSRVGLYSKTCRYGHSQVLINGDHFADSNGGRDKNYCSTSVWGAEVTTGQWNENRNYGRGAKICSKFWWNNGATGPGTVNGYTSFGTACATVG</sequence>
<keyword evidence="3" id="KW-1185">Reference proteome</keyword>
<proteinExistence type="predicted"/>
<organism evidence="2 3">
    <name type="scientific">Paractinoplanes toevensis</name>
    <dbReference type="NCBI Taxonomy" id="571911"/>
    <lineage>
        <taxon>Bacteria</taxon>
        <taxon>Bacillati</taxon>
        <taxon>Actinomycetota</taxon>
        <taxon>Actinomycetes</taxon>
        <taxon>Micromonosporales</taxon>
        <taxon>Micromonosporaceae</taxon>
        <taxon>Paractinoplanes</taxon>
    </lineage>
</organism>
<evidence type="ECO:0000313" key="2">
    <source>
        <dbReference type="EMBL" id="GIM93207.1"/>
    </source>
</evidence>
<evidence type="ECO:0000313" key="3">
    <source>
        <dbReference type="Proteomes" id="UP000677082"/>
    </source>
</evidence>
<evidence type="ECO:0008006" key="4">
    <source>
        <dbReference type="Google" id="ProtNLM"/>
    </source>
</evidence>
<reference evidence="2 3" key="1">
    <citation type="submission" date="2021-03" db="EMBL/GenBank/DDBJ databases">
        <title>Whole genome shotgun sequence of Actinoplanes toevensis NBRC 105298.</title>
        <authorList>
            <person name="Komaki H."/>
            <person name="Tamura T."/>
        </authorList>
    </citation>
    <scope>NUCLEOTIDE SEQUENCE [LARGE SCALE GENOMIC DNA]</scope>
    <source>
        <strain evidence="2 3">NBRC 105298</strain>
    </source>
</reference>
<comment type="caution">
    <text evidence="2">The sequence shown here is derived from an EMBL/GenBank/DDBJ whole genome shotgun (WGS) entry which is preliminary data.</text>
</comment>
<evidence type="ECO:0000256" key="1">
    <source>
        <dbReference type="SAM" id="SignalP"/>
    </source>
</evidence>
<dbReference type="Proteomes" id="UP000677082">
    <property type="component" value="Unassembled WGS sequence"/>
</dbReference>
<gene>
    <name evidence="2" type="ORF">Ato02nite_050000</name>
</gene>
<protein>
    <recommendedName>
        <fullName evidence="4">Secreted protein</fullName>
    </recommendedName>
</protein>
<dbReference type="AlphaFoldDB" id="A0A919TDQ4"/>
<dbReference type="RefSeq" id="WP_213009035.1">
    <property type="nucleotide sequence ID" value="NZ_BOQN01000064.1"/>
</dbReference>
<dbReference type="EMBL" id="BOQN01000064">
    <property type="protein sequence ID" value="GIM93207.1"/>
    <property type="molecule type" value="Genomic_DNA"/>
</dbReference>
<feature type="signal peptide" evidence="1">
    <location>
        <begin position="1"/>
        <end position="28"/>
    </location>
</feature>